<evidence type="ECO:0000256" key="3">
    <source>
        <dbReference type="ARBA" id="ARBA00022448"/>
    </source>
</evidence>
<evidence type="ECO:0000313" key="11">
    <source>
        <dbReference type="EMBL" id="MSS55360.1"/>
    </source>
</evidence>
<dbReference type="PANTHER" id="PTHR30413:SF8">
    <property type="entry name" value="TRANSPORT PERMEASE PROTEIN"/>
    <property type="match status" value="1"/>
</dbReference>
<evidence type="ECO:0000256" key="9">
    <source>
        <dbReference type="RuleBase" id="RU361157"/>
    </source>
</evidence>
<keyword evidence="12" id="KW-1185">Reference proteome</keyword>
<evidence type="ECO:0000256" key="4">
    <source>
        <dbReference type="ARBA" id="ARBA00022475"/>
    </source>
</evidence>
<keyword evidence="4 9" id="KW-1003">Cell membrane</keyword>
<evidence type="ECO:0000256" key="6">
    <source>
        <dbReference type="ARBA" id="ARBA00022692"/>
    </source>
</evidence>
<dbReference type="EMBL" id="VUMR01000001">
    <property type="protein sequence ID" value="MSS55360.1"/>
    <property type="molecule type" value="Genomic_DNA"/>
</dbReference>
<feature type="transmembrane region" description="Helical" evidence="9">
    <location>
        <begin position="174"/>
        <end position="193"/>
    </location>
</feature>
<feature type="transmembrane region" description="Helical" evidence="9">
    <location>
        <begin position="231"/>
        <end position="252"/>
    </location>
</feature>
<name>A0A6N7UZV0_9FIRM</name>
<dbReference type="GO" id="GO:0043190">
    <property type="term" value="C:ATP-binding cassette (ABC) transporter complex"/>
    <property type="evidence" value="ECO:0007669"/>
    <property type="project" value="InterPro"/>
</dbReference>
<dbReference type="PRINTS" id="PR00164">
    <property type="entry name" value="ABC2TRNSPORT"/>
</dbReference>
<reference evidence="11 12" key="1">
    <citation type="submission" date="2019-08" db="EMBL/GenBank/DDBJ databases">
        <title>In-depth cultivation of the pig gut microbiome towards novel bacterial diversity and tailored functional studies.</title>
        <authorList>
            <person name="Wylensek D."/>
            <person name="Hitch T.C.A."/>
            <person name="Clavel T."/>
        </authorList>
    </citation>
    <scope>NUCLEOTIDE SEQUENCE [LARGE SCALE GENOMIC DNA]</scope>
    <source>
        <strain evidence="11 12">LKV-472-APC-3</strain>
    </source>
</reference>
<accession>A0A6N7UZV0</accession>
<dbReference type="Proteomes" id="UP000434241">
    <property type="component" value="Unassembled WGS sequence"/>
</dbReference>
<keyword evidence="7 9" id="KW-1133">Transmembrane helix</keyword>
<evidence type="ECO:0000256" key="7">
    <source>
        <dbReference type="ARBA" id="ARBA00022989"/>
    </source>
</evidence>
<dbReference type="PANTHER" id="PTHR30413">
    <property type="entry name" value="INNER MEMBRANE TRANSPORT PERMEASE"/>
    <property type="match status" value="1"/>
</dbReference>
<proteinExistence type="inferred from homology"/>
<feature type="transmembrane region" description="Helical" evidence="9">
    <location>
        <begin position="29"/>
        <end position="49"/>
    </location>
</feature>
<keyword evidence="3 9" id="KW-0813">Transport</keyword>
<comment type="similarity">
    <text evidence="2 9">Belongs to the ABC-2 integral membrane protein family.</text>
</comment>
<dbReference type="InterPro" id="IPR000412">
    <property type="entry name" value="ABC_2_transport"/>
</dbReference>
<evidence type="ECO:0000256" key="1">
    <source>
        <dbReference type="ARBA" id="ARBA00004429"/>
    </source>
</evidence>
<feature type="domain" description="ABC transmembrane type-2" evidence="10">
    <location>
        <begin position="31"/>
        <end position="255"/>
    </location>
</feature>
<gene>
    <name evidence="11" type="ORF">FYJ55_00155</name>
</gene>
<dbReference type="AlphaFoldDB" id="A0A6N7UZV0"/>
<keyword evidence="8 9" id="KW-0472">Membrane</keyword>
<protein>
    <recommendedName>
        <fullName evidence="9">Transport permease protein</fullName>
    </recommendedName>
</protein>
<feature type="transmembrane region" description="Helical" evidence="9">
    <location>
        <begin position="64"/>
        <end position="84"/>
    </location>
</feature>
<dbReference type="InterPro" id="IPR047817">
    <property type="entry name" value="ABC2_TM_bact-type"/>
</dbReference>
<dbReference type="PROSITE" id="PS51012">
    <property type="entry name" value="ABC_TM2"/>
    <property type="match status" value="1"/>
</dbReference>
<dbReference type="GO" id="GO:0015920">
    <property type="term" value="P:lipopolysaccharide transport"/>
    <property type="evidence" value="ECO:0007669"/>
    <property type="project" value="TreeGrafter"/>
</dbReference>
<evidence type="ECO:0000313" key="12">
    <source>
        <dbReference type="Proteomes" id="UP000434241"/>
    </source>
</evidence>
<sequence>MSIFKNLYNYRELLKTNVKKDIRGRYKGSFLGILWSFLNPLLQVVVYWIVFPYLFGRGVTGENYLIYLITGIIPWTFFMTSVNMGTSSIKANGGIIKKVYFPREIIPLSQVLSGIVNFLISCLIIIIFCIGTGTGLSYHVIAVFPILIVQSLLTLGIVLILSAIDVYVQDIENIVAFILNMLMYGTPIIYHLSQFSASSAGILYTLITINPLTTIIGSYRNAFMYHQWPDFKALGLVFVFSLVVLGIGYMIFKKLEKGFAEEL</sequence>
<organism evidence="11 12">
    <name type="scientific">Holdemanella porci</name>
    <dbReference type="NCBI Taxonomy" id="2652276"/>
    <lineage>
        <taxon>Bacteria</taxon>
        <taxon>Bacillati</taxon>
        <taxon>Bacillota</taxon>
        <taxon>Erysipelotrichia</taxon>
        <taxon>Erysipelotrichales</taxon>
        <taxon>Erysipelotrichaceae</taxon>
        <taxon>Holdemanella</taxon>
    </lineage>
</organism>
<keyword evidence="5" id="KW-0997">Cell inner membrane</keyword>
<comment type="subcellular location">
    <subcellularLocation>
        <location evidence="1">Cell inner membrane</location>
        <topology evidence="1">Multi-pass membrane protein</topology>
    </subcellularLocation>
    <subcellularLocation>
        <location evidence="9">Cell membrane</location>
        <topology evidence="9">Multi-pass membrane protein</topology>
    </subcellularLocation>
</comment>
<evidence type="ECO:0000256" key="8">
    <source>
        <dbReference type="ARBA" id="ARBA00023136"/>
    </source>
</evidence>
<dbReference type="RefSeq" id="WP_154555113.1">
    <property type="nucleotide sequence ID" value="NZ_VUMR01000001.1"/>
</dbReference>
<feature type="transmembrane region" description="Helical" evidence="9">
    <location>
        <begin position="136"/>
        <end position="162"/>
    </location>
</feature>
<dbReference type="InterPro" id="IPR013525">
    <property type="entry name" value="ABC2_TM"/>
</dbReference>
<dbReference type="GeneID" id="93157712"/>
<keyword evidence="6 9" id="KW-0812">Transmembrane</keyword>
<evidence type="ECO:0000256" key="5">
    <source>
        <dbReference type="ARBA" id="ARBA00022519"/>
    </source>
</evidence>
<dbReference type="GO" id="GO:0140359">
    <property type="term" value="F:ABC-type transporter activity"/>
    <property type="evidence" value="ECO:0007669"/>
    <property type="project" value="InterPro"/>
</dbReference>
<comment type="caution">
    <text evidence="11">The sequence shown here is derived from an EMBL/GenBank/DDBJ whole genome shotgun (WGS) entry which is preliminary data.</text>
</comment>
<evidence type="ECO:0000256" key="2">
    <source>
        <dbReference type="ARBA" id="ARBA00007783"/>
    </source>
</evidence>
<dbReference type="Pfam" id="PF01061">
    <property type="entry name" value="ABC2_membrane"/>
    <property type="match status" value="1"/>
</dbReference>
<feature type="transmembrane region" description="Helical" evidence="9">
    <location>
        <begin position="199"/>
        <end position="219"/>
    </location>
</feature>
<evidence type="ECO:0000259" key="10">
    <source>
        <dbReference type="PROSITE" id="PS51012"/>
    </source>
</evidence>
<feature type="transmembrane region" description="Helical" evidence="9">
    <location>
        <begin position="105"/>
        <end position="130"/>
    </location>
</feature>